<keyword evidence="1" id="KW-1133">Transmembrane helix</keyword>
<accession>A0A316FEK8</accession>
<dbReference type="Proteomes" id="UP000245790">
    <property type="component" value="Unassembled WGS sequence"/>
</dbReference>
<feature type="transmembrane region" description="Helical" evidence="1">
    <location>
        <begin position="160"/>
        <end position="177"/>
    </location>
</feature>
<feature type="transmembrane region" description="Helical" evidence="1">
    <location>
        <begin position="36"/>
        <end position="55"/>
    </location>
</feature>
<organism evidence="2 3">
    <name type="scientific">Pleionea mediterranea</name>
    <dbReference type="NCBI Taxonomy" id="523701"/>
    <lineage>
        <taxon>Bacteria</taxon>
        <taxon>Pseudomonadati</taxon>
        <taxon>Pseudomonadota</taxon>
        <taxon>Gammaproteobacteria</taxon>
        <taxon>Oceanospirillales</taxon>
        <taxon>Pleioneaceae</taxon>
        <taxon>Pleionea</taxon>
    </lineage>
</organism>
<keyword evidence="3" id="KW-1185">Reference proteome</keyword>
<reference evidence="2 3" key="1">
    <citation type="submission" date="2018-05" db="EMBL/GenBank/DDBJ databases">
        <title>Genomic Encyclopedia of Type Strains, Phase IV (KMG-IV): sequencing the most valuable type-strain genomes for metagenomic binning, comparative biology and taxonomic classification.</title>
        <authorList>
            <person name="Goeker M."/>
        </authorList>
    </citation>
    <scope>NUCLEOTIDE SEQUENCE [LARGE SCALE GENOMIC DNA]</scope>
    <source>
        <strain evidence="2 3">DSM 25350</strain>
    </source>
</reference>
<evidence type="ECO:0000313" key="3">
    <source>
        <dbReference type="Proteomes" id="UP000245790"/>
    </source>
</evidence>
<feature type="transmembrane region" description="Helical" evidence="1">
    <location>
        <begin position="61"/>
        <end position="79"/>
    </location>
</feature>
<feature type="transmembrane region" description="Helical" evidence="1">
    <location>
        <begin position="189"/>
        <end position="208"/>
    </location>
</feature>
<feature type="transmembrane region" description="Helical" evidence="1">
    <location>
        <begin position="124"/>
        <end position="148"/>
    </location>
</feature>
<dbReference type="EMBL" id="QGGU01000011">
    <property type="protein sequence ID" value="PWK47304.1"/>
    <property type="molecule type" value="Genomic_DNA"/>
</dbReference>
<evidence type="ECO:0000313" key="2">
    <source>
        <dbReference type="EMBL" id="PWK47304.1"/>
    </source>
</evidence>
<keyword evidence="1" id="KW-0472">Membrane</keyword>
<sequence>MLITFIHIATGTVGLISGAVAFYALKGSSIHKRSGLAFVVSMLLMSATGAVIAALNSSQLSVIAGALTFYLVLTAYLSVQRTSLKIRYFNIIMLVFGGVVGLSGITIGIEGLNTPDGQIDGKPAQVAVVFGSVALIATLLDLRAIIWGSAKGKHRLLRHLWRMGFALLIATVSFFLGQSQLIPEFLRHFLILLMPVIAVIILMVYWIFRVQYFSFKQSR</sequence>
<comment type="caution">
    <text evidence="2">The sequence shown here is derived from an EMBL/GenBank/DDBJ whole genome shotgun (WGS) entry which is preliminary data.</text>
</comment>
<proteinExistence type="predicted"/>
<name>A0A316FEK8_9GAMM</name>
<protein>
    <submittedName>
        <fullName evidence="2">Uncharacterized protein</fullName>
    </submittedName>
</protein>
<keyword evidence="1" id="KW-0812">Transmembrane</keyword>
<gene>
    <name evidence="2" type="ORF">C8D97_11149</name>
</gene>
<feature type="transmembrane region" description="Helical" evidence="1">
    <location>
        <begin position="91"/>
        <end position="112"/>
    </location>
</feature>
<dbReference type="AlphaFoldDB" id="A0A316FEK8"/>
<evidence type="ECO:0000256" key="1">
    <source>
        <dbReference type="SAM" id="Phobius"/>
    </source>
</evidence>
<dbReference type="RefSeq" id="WP_109764555.1">
    <property type="nucleotide sequence ID" value="NZ_QGGU01000011.1"/>
</dbReference>
<dbReference type="OrthoDB" id="5984490at2"/>
<feature type="transmembrane region" description="Helical" evidence="1">
    <location>
        <begin position="6"/>
        <end position="24"/>
    </location>
</feature>